<dbReference type="InterPro" id="IPR017453">
    <property type="entry name" value="GCV_H_sub"/>
</dbReference>
<dbReference type="GO" id="GO:0019464">
    <property type="term" value="P:glycine decarboxylation via glycine cleavage system"/>
    <property type="evidence" value="ECO:0007669"/>
    <property type="project" value="UniProtKB-UniRule"/>
</dbReference>
<evidence type="ECO:0000256" key="3">
    <source>
        <dbReference type="HAMAP-Rule" id="MF_00272"/>
    </source>
</evidence>
<dbReference type="GO" id="GO:0005960">
    <property type="term" value="C:glycine cleavage complex"/>
    <property type="evidence" value="ECO:0007669"/>
    <property type="project" value="InterPro"/>
</dbReference>
<evidence type="ECO:0000256" key="2">
    <source>
        <dbReference type="ARBA" id="ARBA00022823"/>
    </source>
</evidence>
<dbReference type="InterPro" id="IPR000089">
    <property type="entry name" value="Biotin_lipoyl"/>
</dbReference>
<dbReference type="NCBIfam" id="NF002270">
    <property type="entry name" value="PRK01202.1"/>
    <property type="match status" value="1"/>
</dbReference>
<dbReference type="EMBL" id="UATL01000001">
    <property type="protein sequence ID" value="SPY29218.1"/>
    <property type="molecule type" value="Genomic_DNA"/>
</dbReference>
<dbReference type="InterPro" id="IPR011053">
    <property type="entry name" value="Single_hybrid_motif"/>
</dbReference>
<dbReference type="Pfam" id="PF01597">
    <property type="entry name" value="GCV_H"/>
    <property type="match status" value="1"/>
</dbReference>
<reference evidence="4 5" key="1">
    <citation type="submission" date="2018-06" db="EMBL/GenBank/DDBJ databases">
        <authorList>
            <consortium name="Pathogen Informatics"/>
            <person name="Doyle S."/>
        </authorList>
    </citation>
    <scope>NUCLEOTIDE SEQUENCE [LARGE SCALE GENOMIC DNA]</scope>
    <source>
        <strain evidence="4 5">NCTC11647</strain>
    </source>
</reference>
<name>A0A2T3QMC0_PHODM</name>
<comment type="similarity">
    <text evidence="1 3">Belongs to the GcvH family.</text>
</comment>
<dbReference type="CDD" id="cd06848">
    <property type="entry name" value="GCS_H"/>
    <property type="match status" value="1"/>
</dbReference>
<dbReference type="Gene3D" id="2.40.50.100">
    <property type="match status" value="1"/>
</dbReference>
<organism evidence="4 5">
    <name type="scientific">Photobacterium damselae</name>
    <dbReference type="NCBI Taxonomy" id="38293"/>
    <lineage>
        <taxon>Bacteria</taxon>
        <taxon>Pseudomonadati</taxon>
        <taxon>Pseudomonadota</taxon>
        <taxon>Gammaproteobacteria</taxon>
        <taxon>Vibrionales</taxon>
        <taxon>Vibrionaceae</taxon>
        <taxon>Photobacterium</taxon>
    </lineage>
</organism>
<dbReference type="SUPFAM" id="SSF51230">
    <property type="entry name" value="Single hybrid motif"/>
    <property type="match status" value="1"/>
</dbReference>
<gene>
    <name evidence="4" type="primary">gcvH_1</name>
    <name evidence="3" type="synonym">gcvH</name>
    <name evidence="4" type="ORF">NCTC11647_02398</name>
</gene>
<dbReference type="NCBIfam" id="TIGR00527">
    <property type="entry name" value="gcvH"/>
    <property type="match status" value="1"/>
</dbReference>
<comment type="subunit">
    <text evidence="3">The glycine cleavage system is composed of four proteins: P, T, L and H.</text>
</comment>
<feature type="modified residue" description="N6-lipoyllysine" evidence="3">
    <location>
        <position position="65"/>
    </location>
</feature>
<dbReference type="RefSeq" id="WP_036763224.1">
    <property type="nucleotide sequence ID" value="NZ_CP113238.1"/>
</dbReference>
<dbReference type="InterPro" id="IPR033753">
    <property type="entry name" value="GCV_H/Fam206"/>
</dbReference>
<dbReference type="OrthoDB" id="9796712at2"/>
<accession>A0A2T3QMC0</accession>
<sequence length="131" mass="14263">MSYVPSDLKFTHSHEWVRDEGNGIYTIGITDHAQSLLGDMVFIDLPELEDELEAGDDCAVVESVKSASDIYAPLTGVVVAINEDLDGAPGLVNSDPYGDGWLFQLQVEDDIELGELLDGEDYLEAIADDDD</sequence>
<protein>
    <recommendedName>
        <fullName evidence="3">Glycine cleavage system H protein</fullName>
    </recommendedName>
</protein>
<keyword evidence="2 3" id="KW-0450">Lipoyl</keyword>
<dbReference type="PANTHER" id="PTHR11715">
    <property type="entry name" value="GLYCINE CLEAVAGE SYSTEM H PROTEIN"/>
    <property type="match status" value="1"/>
</dbReference>
<comment type="function">
    <text evidence="3">The glycine cleavage system catalyzes the degradation of glycine. The H protein shuttles the methylamine group of glycine from the P protein to the T protein.</text>
</comment>
<dbReference type="GO" id="GO:0005829">
    <property type="term" value="C:cytosol"/>
    <property type="evidence" value="ECO:0007669"/>
    <property type="project" value="TreeGrafter"/>
</dbReference>
<dbReference type="AlphaFoldDB" id="A0A2T3QMC0"/>
<dbReference type="Proteomes" id="UP000251647">
    <property type="component" value="Unassembled WGS sequence"/>
</dbReference>
<evidence type="ECO:0000256" key="1">
    <source>
        <dbReference type="ARBA" id="ARBA00009249"/>
    </source>
</evidence>
<dbReference type="PROSITE" id="PS50968">
    <property type="entry name" value="BIOTINYL_LIPOYL"/>
    <property type="match status" value="1"/>
</dbReference>
<dbReference type="InterPro" id="IPR002930">
    <property type="entry name" value="GCV_H"/>
</dbReference>
<dbReference type="PANTHER" id="PTHR11715:SF3">
    <property type="entry name" value="GLYCINE CLEAVAGE SYSTEM H PROTEIN-RELATED"/>
    <property type="match status" value="1"/>
</dbReference>
<dbReference type="HAMAP" id="MF_00272">
    <property type="entry name" value="GcvH"/>
    <property type="match status" value="1"/>
</dbReference>
<evidence type="ECO:0000313" key="5">
    <source>
        <dbReference type="Proteomes" id="UP000251647"/>
    </source>
</evidence>
<comment type="cofactor">
    <cofactor evidence="3">
        <name>(R)-lipoate</name>
        <dbReference type="ChEBI" id="CHEBI:83088"/>
    </cofactor>
    <text evidence="3">Binds 1 lipoyl cofactor covalently.</text>
</comment>
<dbReference type="GO" id="GO:0009249">
    <property type="term" value="P:protein lipoylation"/>
    <property type="evidence" value="ECO:0007669"/>
    <property type="project" value="TreeGrafter"/>
</dbReference>
<evidence type="ECO:0000313" key="4">
    <source>
        <dbReference type="EMBL" id="SPY29218.1"/>
    </source>
</evidence>
<proteinExistence type="inferred from homology"/>